<dbReference type="STRING" id="329884.A0A4V5NI85"/>
<dbReference type="OrthoDB" id="5126881at2759"/>
<protein>
    <recommendedName>
        <fullName evidence="1">Tetrahydrofolate dehydrogenase/cyclohydrolase catalytic domain-containing protein</fullName>
    </recommendedName>
</protein>
<dbReference type="InterPro" id="IPR020630">
    <property type="entry name" value="THF_DH/CycHdrlase_cat_dom"/>
</dbReference>
<feature type="domain" description="Tetrahydrofolate dehydrogenase/cyclohydrolase catalytic" evidence="1">
    <location>
        <begin position="6"/>
        <end position="54"/>
    </location>
</feature>
<dbReference type="InterPro" id="IPR046346">
    <property type="entry name" value="Aminoacid_DH-like_N_sf"/>
</dbReference>
<dbReference type="PANTHER" id="PTHR48099">
    <property type="entry name" value="C-1-TETRAHYDROFOLATE SYNTHASE, CYTOPLASMIC-RELATED"/>
    <property type="match status" value="1"/>
</dbReference>
<proteinExistence type="predicted"/>
<dbReference type="GO" id="GO:0035999">
    <property type="term" value="P:tetrahydrofolate interconversion"/>
    <property type="evidence" value="ECO:0007669"/>
    <property type="project" value="TreeGrafter"/>
</dbReference>
<evidence type="ECO:0000313" key="3">
    <source>
        <dbReference type="Proteomes" id="UP000309340"/>
    </source>
</evidence>
<dbReference type="EMBL" id="NAJQ01000042">
    <property type="protein sequence ID" value="TKA81999.1"/>
    <property type="molecule type" value="Genomic_DNA"/>
</dbReference>
<evidence type="ECO:0000259" key="1">
    <source>
        <dbReference type="Pfam" id="PF00763"/>
    </source>
</evidence>
<dbReference type="GO" id="GO:0004477">
    <property type="term" value="F:methenyltetrahydrofolate cyclohydrolase activity"/>
    <property type="evidence" value="ECO:0007669"/>
    <property type="project" value="TreeGrafter"/>
</dbReference>
<sequence length="54" mass="6123">MTATKIDGTAIARTIRERISKEIAEKQDKNPRYKPGLVIIQIGDRSDSSTYVRM</sequence>
<reference evidence="2 3" key="1">
    <citation type="submission" date="2017-03" db="EMBL/GenBank/DDBJ databases">
        <title>Genomes of endolithic fungi from Antarctica.</title>
        <authorList>
            <person name="Coleine C."/>
            <person name="Masonjones S."/>
            <person name="Stajich J.E."/>
        </authorList>
    </citation>
    <scope>NUCLEOTIDE SEQUENCE [LARGE SCALE GENOMIC DNA]</scope>
    <source>
        <strain evidence="2 3">CCFEE 5184</strain>
    </source>
</reference>
<dbReference type="GO" id="GO:0005829">
    <property type="term" value="C:cytosol"/>
    <property type="evidence" value="ECO:0007669"/>
    <property type="project" value="TreeGrafter"/>
</dbReference>
<dbReference type="Gene3D" id="3.40.50.10860">
    <property type="entry name" value="Leucine Dehydrogenase, chain A, domain 1"/>
    <property type="match status" value="1"/>
</dbReference>
<dbReference type="Proteomes" id="UP000309340">
    <property type="component" value="Unassembled WGS sequence"/>
</dbReference>
<dbReference type="PANTHER" id="PTHR48099:SF5">
    <property type="entry name" value="C-1-TETRAHYDROFOLATE SYNTHASE, CYTOPLASMIC"/>
    <property type="match status" value="1"/>
</dbReference>
<dbReference type="SUPFAM" id="SSF53223">
    <property type="entry name" value="Aminoacid dehydrogenase-like, N-terminal domain"/>
    <property type="match status" value="1"/>
</dbReference>
<accession>A0A4V5NI85</accession>
<gene>
    <name evidence="2" type="ORF">B0A55_01716</name>
</gene>
<dbReference type="Pfam" id="PF00763">
    <property type="entry name" value="THF_DHG_CYH"/>
    <property type="match status" value="1"/>
</dbReference>
<comment type="caution">
    <text evidence="2">The sequence shown here is derived from an EMBL/GenBank/DDBJ whole genome shotgun (WGS) entry which is preliminary data.</text>
</comment>
<dbReference type="AlphaFoldDB" id="A0A4V5NI85"/>
<feature type="non-terminal residue" evidence="2">
    <location>
        <position position="54"/>
    </location>
</feature>
<dbReference type="GO" id="GO:0004488">
    <property type="term" value="F:methylenetetrahydrofolate dehydrogenase (NADP+) activity"/>
    <property type="evidence" value="ECO:0007669"/>
    <property type="project" value="InterPro"/>
</dbReference>
<keyword evidence="3" id="KW-1185">Reference proteome</keyword>
<organism evidence="2 3">
    <name type="scientific">Friedmanniomyces simplex</name>
    <dbReference type="NCBI Taxonomy" id="329884"/>
    <lineage>
        <taxon>Eukaryota</taxon>
        <taxon>Fungi</taxon>
        <taxon>Dikarya</taxon>
        <taxon>Ascomycota</taxon>
        <taxon>Pezizomycotina</taxon>
        <taxon>Dothideomycetes</taxon>
        <taxon>Dothideomycetidae</taxon>
        <taxon>Mycosphaerellales</taxon>
        <taxon>Teratosphaeriaceae</taxon>
        <taxon>Friedmanniomyces</taxon>
    </lineage>
</organism>
<evidence type="ECO:0000313" key="2">
    <source>
        <dbReference type="EMBL" id="TKA81999.1"/>
    </source>
</evidence>
<name>A0A4V5NI85_9PEZI</name>